<dbReference type="EMBL" id="BSYR01000038">
    <property type="protein sequence ID" value="GMJ04373.1"/>
    <property type="molecule type" value="Genomic_DNA"/>
</dbReference>
<gene>
    <name evidence="1" type="ORF">HRI_004106500</name>
</gene>
<name>A0A9W7MHD6_HIBTR</name>
<sequence>MRINVLGKAFLIKVKTGELFPEESENEDFQEEGLQAEGWPEHYSEAGQVEAEESEEHVNVDVPPVIIPEATDWCPRNANGMEFNALDRENVVSSKSTSLNCQSGGIGFVNVSARGSSGHSLTQQKITHNLDKPGQPNINSNVGCLEPNKDKAGGNGQNIGPVSSVGRIYPQDKMDFDELIVEDSVESNNVVISPNFNSEVIPDSLEEPPCPRIESFSNGINVSPRLERNSPVHSIPELNVSISLGRSGEFYSAKHRKAIRSQIRDSLENSKQNSLHE</sequence>
<organism evidence="1 2">
    <name type="scientific">Hibiscus trionum</name>
    <name type="common">Flower of an hour</name>
    <dbReference type="NCBI Taxonomy" id="183268"/>
    <lineage>
        <taxon>Eukaryota</taxon>
        <taxon>Viridiplantae</taxon>
        <taxon>Streptophyta</taxon>
        <taxon>Embryophyta</taxon>
        <taxon>Tracheophyta</taxon>
        <taxon>Spermatophyta</taxon>
        <taxon>Magnoliopsida</taxon>
        <taxon>eudicotyledons</taxon>
        <taxon>Gunneridae</taxon>
        <taxon>Pentapetalae</taxon>
        <taxon>rosids</taxon>
        <taxon>malvids</taxon>
        <taxon>Malvales</taxon>
        <taxon>Malvaceae</taxon>
        <taxon>Malvoideae</taxon>
        <taxon>Hibiscus</taxon>
    </lineage>
</organism>
<dbReference type="Proteomes" id="UP001165190">
    <property type="component" value="Unassembled WGS sequence"/>
</dbReference>
<protein>
    <submittedName>
        <fullName evidence="1">Uncharacterized protein</fullName>
    </submittedName>
</protein>
<reference evidence="1" key="1">
    <citation type="submission" date="2023-05" db="EMBL/GenBank/DDBJ databases">
        <title>Genome and transcriptome analyses reveal genes involved in the formation of fine ridges on petal epidermal cells in Hibiscus trionum.</title>
        <authorList>
            <person name="Koshimizu S."/>
            <person name="Masuda S."/>
            <person name="Ishii T."/>
            <person name="Shirasu K."/>
            <person name="Hoshino A."/>
            <person name="Arita M."/>
        </authorList>
    </citation>
    <scope>NUCLEOTIDE SEQUENCE</scope>
    <source>
        <strain evidence="1">Hamamatsu line</strain>
    </source>
</reference>
<keyword evidence="2" id="KW-1185">Reference proteome</keyword>
<dbReference type="AlphaFoldDB" id="A0A9W7MHD6"/>
<evidence type="ECO:0000313" key="1">
    <source>
        <dbReference type="EMBL" id="GMJ04373.1"/>
    </source>
</evidence>
<accession>A0A9W7MHD6</accession>
<comment type="caution">
    <text evidence="1">The sequence shown here is derived from an EMBL/GenBank/DDBJ whole genome shotgun (WGS) entry which is preliminary data.</text>
</comment>
<proteinExistence type="predicted"/>
<evidence type="ECO:0000313" key="2">
    <source>
        <dbReference type="Proteomes" id="UP001165190"/>
    </source>
</evidence>